<dbReference type="OrthoDB" id="7847197at2"/>
<proteinExistence type="predicted"/>
<protein>
    <submittedName>
        <fullName evidence="1">Uncharacterized protein</fullName>
    </submittedName>
</protein>
<sequence length="715" mass="77951">MIRVIAFILIAIGTNASAQALRVRSGEHEGYTRIVVQVPPGTGWVLDQTQTSAHLSIAIDEATYDTTAVFNRLSGNRLKSLKQSEPGAALEMTFGCECVATAFLYRQTMVVIDITPGKFIPKAETVVPTHSFQSQNVTASDPLPIEIPATELALPLLRLSHQNFEDHLTSRILQSADREVVDLELAGVGRRHSNGFGPLLTAEELAPNLRLSSVLDDVQGLNNLAIPQLDAKPECITDSELAFETWSGTQPLPMQVSALRVGLFQEFDRVDRVQVLKLAKLYTYYGFGAEALQALALLPDTTAEQRRLSAIASVMDGLAVPASNPFEGQQRCNGFASFWALLTEGTLQPEADLNAIERSFGRLPRHLRHQIGSDLAEILVSAGRLEASRRILRAVERVLEVKPVDVTLTEARIADAAGEADTAESLLIDVISAPDAATEAPLALAHLIQKRWSDRGAISPRDLGLAASYAREFRNSELGPMMTRAHILAMALSQDFDGALKRLENAGESGEWRLSRDQVYQLLAERADDITFLRHVLGLGDSARNALAVETALSLADRLAKLGFSAQAHALADRPQDQGLRYERAQLRARAALMNDRPRQALLEIADDKSDTALQLRAQAMMQTQDFEAAALTLREAGKTEAADRYSWLAGSDDADEGVTNVFTNLARIRATLTQPIERQPGRPLADAAALLRQSANARGQIADMLEIVQAHNPN</sequence>
<gene>
    <name evidence="1" type="ORF">SAMN05444358_104178</name>
</gene>
<name>A0A1H3AHE1_9RHOB</name>
<organism evidence="1 2">
    <name type="scientific">Ruegeria halocynthiae</name>
    <dbReference type="NCBI Taxonomy" id="985054"/>
    <lineage>
        <taxon>Bacteria</taxon>
        <taxon>Pseudomonadati</taxon>
        <taxon>Pseudomonadota</taxon>
        <taxon>Alphaproteobacteria</taxon>
        <taxon>Rhodobacterales</taxon>
        <taxon>Roseobacteraceae</taxon>
        <taxon>Ruegeria</taxon>
    </lineage>
</organism>
<dbReference type="EMBL" id="FNNP01000004">
    <property type="protein sequence ID" value="SDX29137.1"/>
    <property type="molecule type" value="Genomic_DNA"/>
</dbReference>
<dbReference type="Proteomes" id="UP000183400">
    <property type="component" value="Unassembled WGS sequence"/>
</dbReference>
<dbReference type="STRING" id="985054.SAMN05444358_104178"/>
<reference evidence="2" key="1">
    <citation type="submission" date="2016-10" db="EMBL/GenBank/DDBJ databases">
        <authorList>
            <person name="Varghese N."/>
            <person name="Submissions S."/>
        </authorList>
    </citation>
    <scope>NUCLEOTIDE SEQUENCE [LARGE SCALE GENOMIC DNA]</scope>
    <source>
        <strain evidence="2">DSM 27839</strain>
    </source>
</reference>
<keyword evidence="2" id="KW-1185">Reference proteome</keyword>
<evidence type="ECO:0000313" key="1">
    <source>
        <dbReference type="EMBL" id="SDX29137.1"/>
    </source>
</evidence>
<accession>A0A1H3AHE1</accession>
<evidence type="ECO:0000313" key="2">
    <source>
        <dbReference type="Proteomes" id="UP000183400"/>
    </source>
</evidence>
<dbReference type="RefSeq" id="WP_074737294.1">
    <property type="nucleotide sequence ID" value="NZ_FNNP01000004.1"/>
</dbReference>
<dbReference type="AlphaFoldDB" id="A0A1H3AHE1"/>